<protein>
    <submittedName>
        <fullName evidence="2">Uncharacterized protein</fullName>
    </submittedName>
</protein>
<organism evidence="2 3">
    <name type="scientific">Marinoscillum furvescens DSM 4134</name>
    <dbReference type="NCBI Taxonomy" id="1122208"/>
    <lineage>
        <taxon>Bacteria</taxon>
        <taxon>Pseudomonadati</taxon>
        <taxon>Bacteroidota</taxon>
        <taxon>Cytophagia</taxon>
        <taxon>Cytophagales</taxon>
        <taxon>Reichenbachiellaceae</taxon>
        <taxon>Marinoscillum</taxon>
    </lineage>
</organism>
<reference evidence="2 3" key="1">
    <citation type="submission" date="2018-07" db="EMBL/GenBank/DDBJ databases">
        <title>Genomic Encyclopedia of Type Strains, Phase IV (KMG-IV): sequencing the most valuable type-strain genomes for metagenomic binning, comparative biology and taxonomic classification.</title>
        <authorList>
            <person name="Goeker M."/>
        </authorList>
    </citation>
    <scope>NUCLEOTIDE SEQUENCE [LARGE SCALE GENOMIC DNA]</scope>
    <source>
        <strain evidence="2 3">DSM 4134</strain>
    </source>
</reference>
<comment type="caution">
    <text evidence="2">The sequence shown here is derived from an EMBL/GenBank/DDBJ whole genome shotgun (WGS) entry which is preliminary data.</text>
</comment>
<evidence type="ECO:0000313" key="2">
    <source>
        <dbReference type="EMBL" id="REE01301.1"/>
    </source>
</evidence>
<dbReference type="Proteomes" id="UP000256779">
    <property type="component" value="Unassembled WGS sequence"/>
</dbReference>
<dbReference type="AlphaFoldDB" id="A0A3D9L855"/>
<gene>
    <name evidence="2" type="ORF">C7460_104324</name>
</gene>
<accession>A0A3D9L855</accession>
<keyword evidence="3" id="KW-1185">Reference proteome</keyword>
<feature type="region of interest" description="Disordered" evidence="1">
    <location>
        <begin position="1"/>
        <end position="45"/>
    </location>
</feature>
<sequence length="45" mass="4637">MSNDPATHPQVAESTDPDRGKVAQTSQGDATGLPNQPPTVQHPTG</sequence>
<proteinExistence type="predicted"/>
<evidence type="ECO:0000256" key="1">
    <source>
        <dbReference type="SAM" id="MobiDB-lite"/>
    </source>
</evidence>
<dbReference type="EMBL" id="QREG01000004">
    <property type="protein sequence ID" value="REE01301.1"/>
    <property type="molecule type" value="Genomic_DNA"/>
</dbReference>
<evidence type="ECO:0000313" key="3">
    <source>
        <dbReference type="Proteomes" id="UP000256779"/>
    </source>
</evidence>
<name>A0A3D9L855_MARFU</name>